<dbReference type="WBParaSite" id="nRc.2.0.1.t27291-RA">
    <property type="protein sequence ID" value="nRc.2.0.1.t27291-RA"/>
    <property type="gene ID" value="nRc.2.0.1.g27291"/>
</dbReference>
<protein>
    <submittedName>
        <fullName evidence="2">Uncharacterized protein</fullName>
    </submittedName>
</protein>
<sequence>MAVLGYAVDTAKNNDYHKAHIYVPFDCLPFRSVERGKYKWPFTTSAQDIQCQQLHTLRTPSHHTTEQATTAENPTDLLTPAVAHPNDQPPQTCRITPHHSKATVCPLAKTSNKMCFTGTSLF</sequence>
<name>A0A915JMT5_ROMCU</name>
<proteinExistence type="predicted"/>
<keyword evidence="1" id="KW-1185">Reference proteome</keyword>
<evidence type="ECO:0000313" key="2">
    <source>
        <dbReference type="WBParaSite" id="nRc.2.0.1.t27291-RA"/>
    </source>
</evidence>
<accession>A0A915JMT5</accession>
<organism evidence="1 2">
    <name type="scientific">Romanomermis culicivorax</name>
    <name type="common">Nematode worm</name>
    <dbReference type="NCBI Taxonomy" id="13658"/>
    <lineage>
        <taxon>Eukaryota</taxon>
        <taxon>Metazoa</taxon>
        <taxon>Ecdysozoa</taxon>
        <taxon>Nematoda</taxon>
        <taxon>Enoplea</taxon>
        <taxon>Dorylaimia</taxon>
        <taxon>Mermithida</taxon>
        <taxon>Mermithoidea</taxon>
        <taxon>Mermithidae</taxon>
        <taxon>Romanomermis</taxon>
    </lineage>
</organism>
<reference evidence="2" key="1">
    <citation type="submission" date="2022-11" db="UniProtKB">
        <authorList>
            <consortium name="WormBaseParasite"/>
        </authorList>
    </citation>
    <scope>IDENTIFICATION</scope>
</reference>
<dbReference type="AlphaFoldDB" id="A0A915JMT5"/>
<dbReference type="Proteomes" id="UP000887565">
    <property type="component" value="Unplaced"/>
</dbReference>
<evidence type="ECO:0000313" key="1">
    <source>
        <dbReference type="Proteomes" id="UP000887565"/>
    </source>
</evidence>